<evidence type="ECO:0000313" key="2">
    <source>
        <dbReference type="EMBL" id="QFG67469.1"/>
    </source>
</evidence>
<feature type="region of interest" description="Disordered" evidence="1">
    <location>
        <begin position="389"/>
        <end position="445"/>
    </location>
</feature>
<keyword evidence="3" id="KW-1185">Reference proteome</keyword>
<accession>A0A5J6V177</accession>
<dbReference type="OrthoDB" id="4849997at2"/>
<feature type="region of interest" description="Disordered" evidence="1">
    <location>
        <begin position="462"/>
        <end position="492"/>
    </location>
</feature>
<protein>
    <submittedName>
        <fullName evidence="2">HNH endonuclease</fullName>
    </submittedName>
</protein>
<keyword evidence="2" id="KW-0540">Nuclease</keyword>
<feature type="compositionally biased region" description="Low complexity" evidence="1">
    <location>
        <begin position="421"/>
        <end position="435"/>
    </location>
</feature>
<feature type="region of interest" description="Disordered" evidence="1">
    <location>
        <begin position="700"/>
        <end position="790"/>
    </location>
</feature>
<evidence type="ECO:0000256" key="1">
    <source>
        <dbReference type="SAM" id="MobiDB-lite"/>
    </source>
</evidence>
<dbReference type="InterPro" id="IPR003615">
    <property type="entry name" value="HNH_nuc"/>
</dbReference>
<dbReference type="GO" id="GO:0004519">
    <property type="term" value="F:endonuclease activity"/>
    <property type="evidence" value="ECO:0007669"/>
    <property type="project" value="UniProtKB-KW"/>
</dbReference>
<dbReference type="KEGG" id="serw:FY030_00890"/>
<keyword evidence="2" id="KW-0255">Endonuclease</keyword>
<proteinExistence type="predicted"/>
<reference evidence="2 3" key="1">
    <citation type="submission" date="2019-09" db="EMBL/GenBank/DDBJ databases">
        <title>Serinicoccus pratensis sp. nov., isolated from meadow soil.</title>
        <authorList>
            <person name="Zhang W."/>
        </authorList>
    </citation>
    <scope>NUCLEOTIDE SEQUENCE [LARGE SCALE GENOMIC DNA]</scope>
    <source>
        <strain evidence="2 3">W204</strain>
    </source>
</reference>
<gene>
    <name evidence="2" type="ORF">FY030_00890</name>
</gene>
<sequence length="790" mass="82425">MGLDAGAVTVFADAALLAGAVSSGGSVAGVGTGFVPSSVSAVEGGSTAQVEEEEGSVDALCATADRAQGAVEAVNQVISRLERVRLVAVGEGVVAMGRVELARRGLADPGELSATGRERWRWRAKARVRQDLAPATGWSRAETASMVAVATAPAAFRAPVTSALARGTVTWVLVRGLWRACDKARLSAADAAHVATVLLGDDPGTCVPERLEADGSVAAGPWGLGAFWVALEREVAKVAACPDPGDEASVKAVEEARAAREAAYRARSMSIRVNEDGTAQVCFTGTTLKVLALGDRLDRAARAARGAGDARTVTQLANDIGIALLGHATVGAHELPDLDIFAATTTPTPEDLAAAGWTPQVIAALSALPAAVLQVVVPLLALHDPTTAHQLPGVHRTTTSPANEISDPTGEGAGESREAGEAVAVSREAGEAAGETDGEGGHTGAAGCPACLPSVRAARNHDIDKTSQQARQDAGDDKPGPQENSAHGQRNVPRVAWTGRVLGKYPGFVGPDLVRRLALSPGSTLVRLLVDPSDGRCLERSTTAYSFDASMRAQLAAADVTCRAPGCEHHAGGCQVDHVTEHGTPGGHTRESNGQLLDTWHHDPKTAKAWDAVLHANRDVTWTTALSRVYRTRVHDYRELVTLIVDALDRVAAVPEEDVADQINTEVYHALCYRDRGERLNEGDDDTYDETHLARFGGDITISLSHTDPATGRRTPGPSPAAQTGAAATAATTRTAPPATDSNASPAEPGDGDRPRYPGGHRWHLTDRAASDQQARPAPWSARHDDDPPF</sequence>
<dbReference type="RefSeq" id="WP_158059867.1">
    <property type="nucleotide sequence ID" value="NZ_CP044427.1"/>
</dbReference>
<dbReference type="Proteomes" id="UP000326546">
    <property type="component" value="Chromosome"/>
</dbReference>
<organism evidence="2 3">
    <name type="scientific">Ornithinimicrobium pratense</name>
    <dbReference type="NCBI Taxonomy" id="2593973"/>
    <lineage>
        <taxon>Bacteria</taxon>
        <taxon>Bacillati</taxon>
        <taxon>Actinomycetota</taxon>
        <taxon>Actinomycetes</taxon>
        <taxon>Micrococcales</taxon>
        <taxon>Ornithinimicrobiaceae</taxon>
        <taxon>Ornithinimicrobium</taxon>
    </lineage>
</organism>
<evidence type="ECO:0000313" key="3">
    <source>
        <dbReference type="Proteomes" id="UP000326546"/>
    </source>
</evidence>
<dbReference type="AlphaFoldDB" id="A0A5J6V177"/>
<keyword evidence="2" id="KW-0378">Hydrolase</keyword>
<dbReference type="EMBL" id="CP044427">
    <property type="protein sequence ID" value="QFG67469.1"/>
    <property type="molecule type" value="Genomic_DNA"/>
</dbReference>
<name>A0A5J6V177_9MICO</name>
<dbReference type="CDD" id="cd00085">
    <property type="entry name" value="HNHc"/>
    <property type="match status" value="1"/>
</dbReference>
<feature type="compositionally biased region" description="Low complexity" evidence="1">
    <location>
        <begin position="720"/>
        <end position="740"/>
    </location>
</feature>